<protein>
    <submittedName>
        <fullName evidence="1">Uncharacterized protein</fullName>
    </submittedName>
</protein>
<gene>
    <name evidence="1" type="ORF">PXEA_LOCUS25974</name>
</gene>
<name>A0A3S5AUQ9_9PLAT</name>
<sequence>MAGVKCNTLAGEDIFNSVLQSKPGLLYHLPCQWNVQLGRSSETWLCDCHWPLPGRADLQADSILKIAHWNSADKTFLRVGKVDELVAVPDDEMPSVGAQTRSDLHLSYNSSKKTNTDHVTGPASEVVMKGRSRTSKRKSIISVKLSDFEEGKLIVAMINHI</sequence>
<keyword evidence="2" id="KW-1185">Reference proteome</keyword>
<dbReference type="EMBL" id="CAAALY010244303">
    <property type="protein sequence ID" value="VEL32534.1"/>
    <property type="molecule type" value="Genomic_DNA"/>
</dbReference>
<dbReference type="Proteomes" id="UP000784294">
    <property type="component" value="Unassembled WGS sequence"/>
</dbReference>
<dbReference type="AlphaFoldDB" id="A0A3S5AUQ9"/>
<evidence type="ECO:0000313" key="2">
    <source>
        <dbReference type="Proteomes" id="UP000784294"/>
    </source>
</evidence>
<organism evidence="1 2">
    <name type="scientific">Protopolystoma xenopodis</name>
    <dbReference type="NCBI Taxonomy" id="117903"/>
    <lineage>
        <taxon>Eukaryota</taxon>
        <taxon>Metazoa</taxon>
        <taxon>Spiralia</taxon>
        <taxon>Lophotrochozoa</taxon>
        <taxon>Platyhelminthes</taxon>
        <taxon>Monogenea</taxon>
        <taxon>Polyopisthocotylea</taxon>
        <taxon>Polystomatidea</taxon>
        <taxon>Polystomatidae</taxon>
        <taxon>Protopolystoma</taxon>
    </lineage>
</organism>
<accession>A0A3S5AUQ9</accession>
<proteinExistence type="predicted"/>
<reference evidence="1" key="1">
    <citation type="submission" date="2018-11" db="EMBL/GenBank/DDBJ databases">
        <authorList>
            <consortium name="Pathogen Informatics"/>
        </authorList>
    </citation>
    <scope>NUCLEOTIDE SEQUENCE</scope>
</reference>
<evidence type="ECO:0000313" key="1">
    <source>
        <dbReference type="EMBL" id="VEL32534.1"/>
    </source>
</evidence>
<dbReference type="OrthoDB" id="6222977at2759"/>
<comment type="caution">
    <text evidence="1">The sequence shown here is derived from an EMBL/GenBank/DDBJ whole genome shotgun (WGS) entry which is preliminary data.</text>
</comment>